<dbReference type="InterPro" id="IPR000403">
    <property type="entry name" value="PI3/4_kinase_cat_dom"/>
</dbReference>
<evidence type="ECO:0000259" key="5">
    <source>
        <dbReference type="PROSITE" id="PS50290"/>
    </source>
</evidence>
<dbReference type="SMART" id="SM00146">
    <property type="entry name" value="PI3Kc"/>
    <property type="match status" value="1"/>
</dbReference>
<organism evidence="6 7">
    <name type="scientific">Echinostoma caproni</name>
    <dbReference type="NCBI Taxonomy" id="27848"/>
    <lineage>
        <taxon>Eukaryota</taxon>
        <taxon>Metazoa</taxon>
        <taxon>Spiralia</taxon>
        <taxon>Lophotrochozoa</taxon>
        <taxon>Platyhelminthes</taxon>
        <taxon>Trematoda</taxon>
        <taxon>Digenea</taxon>
        <taxon>Plagiorchiida</taxon>
        <taxon>Echinostomata</taxon>
        <taxon>Echinostomatoidea</taxon>
        <taxon>Echinostomatidae</taxon>
        <taxon>Echinostoma</taxon>
    </lineage>
</organism>
<dbReference type="GO" id="GO:0004430">
    <property type="term" value="F:1-phosphatidylinositol 4-kinase activity"/>
    <property type="evidence" value="ECO:0007669"/>
    <property type="project" value="UniProtKB-EC"/>
</dbReference>
<dbReference type="Gene3D" id="1.10.1070.11">
    <property type="entry name" value="Phosphatidylinositol 3-/4-kinase, catalytic domain"/>
    <property type="match status" value="1"/>
</dbReference>
<dbReference type="AlphaFoldDB" id="A0A3P8HKD3"/>
<dbReference type="InterPro" id="IPR018936">
    <property type="entry name" value="PI3/4_kinase_CS"/>
</dbReference>
<dbReference type="Proteomes" id="UP000272942">
    <property type="component" value="Unassembled WGS sequence"/>
</dbReference>
<proteinExistence type="predicted"/>
<protein>
    <recommendedName>
        <fullName evidence="2">1-phosphatidylinositol 4-kinase</fullName>
        <ecNumber evidence="2">2.7.1.67</ecNumber>
    </recommendedName>
</protein>
<dbReference type="EMBL" id="UZAN01056416">
    <property type="protein sequence ID" value="VDP91250.1"/>
    <property type="molecule type" value="Genomic_DNA"/>
</dbReference>
<dbReference type="InterPro" id="IPR036940">
    <property type="entry name" value="PI3/4_kinase_cat_sf"/>
</dbReference>
<reference evidence="6 7" key="1">
    <citation type="submission" date="2018-11" db="EMBL/GenBank/DDBJ databases">
        <authorList>
            <consortium name="Pathogen Informatics"/>
        </authorList>
    </citation>
    <scope>NUCLEOTIDE SEQUENCE [LARGE SCALE GENOMIC DNA]</scope>
    <source>
        <strain evidence="6 7">Egypt</strain>
    </source>
</reference>
<dbReference type="InterPro" id="IPR015433">
    <property type="entry name" value="PI3/4_kinase"/>
</dbReference>
<dbReference type="PANTHER" id="PTHR10048:SF22">
    <property type="entry name" value="PHOSPHATIDYLINOSITOL 4-KINASE BETA"/>
    <property type="match status" value="1"/>
</dbReference>
<dbReference type="GO" id="GO:0046854">
    <property type="term" value="P:phosphatidylinositol phosphate biosynthetic process"/>
    <property type="evidence" value="ECO:0007669"/>
    <property type="project" value="InterPro"/>
</dbReference>
<accession>A0A3P8HKD3</accession>
<name>A0A3P8HKD3_9TREM</name>
<keyword evidence="7" id="KW-1185">Reference proteome</keyword>
<dbReference type="OrthoDB" id="10264149at2759"/>
<gene>
    <name evidence="6" type="ORF">ECPE_LOCUS13978</name>
</gene>
<evidence type="ECO:0000256" key="4">
    <source>
        <dbReference type="ARBA" id="ARBA00022777"/>
    </source>
</evidence>
<comment type="catalytic activity">
    <reaction evidence="1">
        <text>a 1,2-diacyl-sn-glycero-3-phospho-(1D-myo-inositol) + ATP = a 1,2-diacyl-sn-glycero-3-phospho-(1D-myo-inositol 4-phosphate) + ADP + H(+)</text>
        <dbReference type="Rhea" id="RHEA:19877"/>
        <dbReference type="ChEBI" id="CHEBI:15378"/>
        <dbReference type="ChEBI" id="CHEBI:30616"/>
        <dbReference type="ChEBI" id="CHEBI:57880"/>
        <dbReference type="ChEBI" id="CHEBI:58178"/>
        <dbReference type="ChEBI" id="CHEBI:456216"/>
        <dbReference type="EC" id="2.7.1.67"/>
    </reaction>
</comment>
<evidence type="ECO:0000256" key="2">
    <source>
        <dbReference type="ARBA" id="ARBA00012169"/>
    </source>
</evidence>
<dbReference type="GO" id="GO:0016020">
    <property type="term" value="C:membrane"/>
    <property type="evidence" value="ECO:0007669"/>
    <property type="project" value="TreeGrafter"/>
</dbReference>
<feature type="domain" description="PI3K/PI4K catalytic" evidence="5">
    <location>
        <begin position="1"/>
        <end position="198"/>
    </location>
</feature>
<evidence type="ECO:0000313" key="6">
    <source>
        <dbReference type="EMBL" id="VDP91250.1"/>
    </source>
</evidence>
<evidence type="ECO:0000313" key="7">
    <source>
        <dbReference type="Proteomes" id="UP000272942"/>
    </source>
</evidence>
<dbReference type="InterPro" id="IPR011009">
    <property type="entry name" value="Kinase-like_dom_sf"/>
</dbReference>
<evidence type="ECO:0000256" key="1">
    <source>
        <dbReference type="ARBA" id="ARBA00001686"/>
    </source>
</evidence>
<evidence type="ECO:0000256" key="3">
    <source>
        <dbReference type="ARBA" id="ARBA00022679"/>
    </source>
</evidence>
<dbReference type="PROSITE" id="PS50290">
    <property type="entry name" value="PI3_4_KINASE_3"/>
    <property type="match status" value="1"/>
</dbReference>
<sequence length="213" mass="24249">MIEPVPDTVSLHQIKRHARLSLKDYFLREHGPSNSEAFLTSQRNFVESCAAYCLVGYLLQVKDRHNGNILLDNEGHVIHIDYGFMLSASPGKNLGFETSPFKLTTEQVEVMGGVESDMFQYYKSLLLRGLLAARKHMEEICVLVEIARATCPQLPCFARASGSLAVSGLRERFHLHCTDDQLLRRVDRMVEESLHSMTTKLYDSYQYYTNGIQ</sequence>
<dbReference type="EC" id="2.7.1.67" evidence="2"/>
<dbReference type="PANTHER" id="PTHR10048">
    <property type="entry name" value="PHOSPHATIDYLINOSITOL KINASE"/>
    <property type="match status" value="1"/>
</dbReference>
<dbReference type="Pfam" id="PF00454">
    <property type="entry name" value="PI3_PI4_kinase"/>
    <property type="match status" value="1"/>
</dbReference>
<keyword evidence="4" id="KW-0418">Kinase</keyword>
<dbReference type="SUPFAM" id="SSF56112">
    <property type="entry name" value="Protein kinase-like (PK-like)"/>
    <property type="match status" value="1"/>
</dbReference>
<dbReference type="GO" id="GO:0048015">
    <property type="term" value="P:phosphatidylinositol-mediated signaling"/>
    <property type="evidence" value="ECO:0007669"/>
    <property type="project" value="TreeGrafter"/>
</dbReference>
<dbReference type="FunFam" id="1.10.1070.11:FF:000016">
    <property type="entry name" value="PIK1p Phosphatidylinositol 4-kinase"/>
    <property type="match status" value="1"/>
</dbReference>
<dbReference type="PROSITE" id="PS00916">
    <property type="entry name" value="PI3_4_KINASE_2"/>
    <property type="match status" value="1"/>
</dbReference>
<dbReference type="GO" id="GO:0005737">
    <property type="term" value="C:cytoplasm"/>
    <property type="evidence" value="ECO:0007669"/>
    <property type="project" value="TreeGrafter"/>
</dbReference>
<keyword evidence="3" id="KW-0808">Transferase</keyword>